<dbReference type="Proteomes" id="UP001202328">
    <property type="component" value="Unassembled WGS sequence"/>
</dbReference>
<reference evidence="1" key="1">
    <citation type="submission" date="2022-04" db="EMBL/GenBank/DDBJ databases">
        <title>A functionally conserved STORR gene fusion in Papaver species that diverged 16.8 million years ago.</title>
        <authorList>
            <person name="Catania T."/>
        </authorList>
    </citation>
    <scope>NUCLEOTIDE SEQUENCE</scope>
    <source>
        <strain evidence="1">S-188037</strain>
    </source>
</reference>
<gene>
    <name evidence="1" type="ORF">MKW98_028320</name>
</gene>
<dbReference type="AlphaFoldDB" id="A0AAD4XKD9"/>
<organism evidence="1 2">
    <name type="scientific">Papaver atlanticum</name>
    <dbReference type="NCBI Taxonomy" id="357466"/>
    <lineage>
        <taxon>Eukaryota</taxon>
        <taxon>Viridiplantae</taxon>
        <taxon>Streptophyta</taxon>
        <taxon>Embryophyta</taxon>
        <taxon>Tracheophyta</taxon>
        <taxon>Spermatophyta</taxon>
        <taxon>Magnoliopsida</taxon>
        <taxon>Ranunculales</taxon>
        <taxon>Papaveraceae</taxon>
        <taxon>Papaveroideae</taxon>
        <taxon>Papaver</taxon>
    </lineage>
</organism>
<evidence type="ECO:0000313" key="2">
    <source>
        <dbReference type="Proteomes" id="UP001202328"/>
    </source>
</evidence>
<sequence length="130" mass="14860">MKEETKGKITYRIGENQVIIDPLLGNYYNVRSIWKIAEKALMCLKLHGSIIPSTSEVLNYSDNIGILSTTYIQICSSVMAGREVGMVRYCMSASEETFHMLSLRRRKKLLKIMNALTRGKLIHYILLQDS</sequence>
<protein>
    <submittedName>
        <fullName evidence="1">Uncharacterized protein</fullName>
    </submittedName>
</protein>
<name>A0AAD4XKD9_9MAGN</name>
<comment type="caution">
    <text evidence="1">The sequence shown here is derived from an EMBL/GenBank/DDBJ whole genome shotgun (WGS) entry which is preliminary data.</text>
</comment>
<dbReference type="EMBL" id="JAJJMB010008071">
    <property type="protein sequence ID" value="KAI3926184.1"/>
    <property type="molecule type" value="Genomic_DNA"/>
</dbReference>
<proteinExistence type="predicted"/>
<evidence type="ECO:0000313" key="1">
    <source>
        <dbReference type="EMBL" id="KAI3926184.1"/>
    </source>
</evidence>
<accession>A0AAD4XKD9</accession>
<keyword evidence="2" id="KW-1185">Reference proteome</keyword>